<evidence type="ECO:0000313" key="1">
    <source>
        <dbReference type="EMBL" id="TDQ27786.1"/>
    </source>
</evidence>
<name>A0A4R6TGC1_9FLAO</name>
<accession>A0A4R6TGC1</accession>
<gene>
    <name evidence="1" type="ORF">DFQ07_1641</name>
</gene>
<sequence>MRFLTHILVIAVLFTIEIVSAQNQKITATVVNATSDKGTVKYALYTKENFRKMPLQAQKSIIKEGNSTVIFENVPAGEYAIICFHDANNNDKMDFQPNGMPIEDYGATNNRLSRFGPPQYEEAKFLVEDKDVSFEIKF</sequence>
<dbReference type="InterPro" id="IPR018673">
    <property type="entry name" value="DUF2141"/>
</dbReference>
<protein>
    <submittedName>
        <fullName evidence="1">Uncharacterized protein (DUF2141 family)</fullName>
    </submittedName>
</protein>
<evidence type="ECO:0000313" key="2">
    <source>
        <dbReference type="Proteomes" id="UP000295390"/>
    </source>
</evidence>
<dbReference type="Pfam" id="PF09912">
    <property type="entry name" value="DUF2141"/>
    <property type="match status" value="1"/>
</dbReference>
<comment type="caution">
    <text evidence="1">The sequence shown here is derived from an EMBL/GenBank/DDBJ whole genome shotgun (WGS) entry which is preliminary data.</text>
</comment>
<dbReference type="EMBL" id="SNYH01000003">
    <property type="protein sequence ID" value="TDQ27786.1"/>
    <property type="molecule type" value="Genomic_DNA"/>
</dbReference>
<proteinExistence type="predicted"/>
<dbReference type="AlphaFoldDB" id="A0A4R6TGC1"/>
<organism evidence="1 2">
    <name type="scientific">Tenacibaculum caenipelagi</name>
    <dbReference type="NCBI Taxonomy" id="1325435"/>
    <lineage>
        <taxon>Bacteria</taxon>
        <taxon>Pseudomonadati</taxon>
        <taxon>Bacteroidota</taxon>
        <taxon>Flavobacteriia</taxon>
        <taxon>Flavobacteriales</taxon>
        <taxon>Flavobacteriaceae</taxon>
        <taxon>Tenacibaculum</taxon>
    </lineage>
</organism>
<reference evidence="1 2" key="1">
    <citation type="submission" date="2019-03" db="EMBL/GenBank/DDBJ databases">
        <title>Genomic Encyclopedia of Type Strains, Phase III (KMG-III): the genomes of soil and plant-associated and newly described type strains.</title>
        <authorList>
            <person name="Whitman W."/>
        </authorList>
    </citation>
    <scope>NUCLEOTIDE SEQUENCE [LARGE SCALE GENOMIC DNA]</scope>
    <source>
        <strain evidence="1 2">CECT 8283</strain>
    </source>
</reference>
<keyword evidence="2" id="KW-1185">Reference proteome</keyword>
<dbReference type="OrthoDB" id="9788332at2"/>
<dbReference type="Proteomes" id="UP000295390">
    <property type="component" value="Unassembled WGS sequence"/>
</dbReference>
<dbReference type="RefSeq" id="WP_133535760.1">
    <property type="nucleotide sequence ID" value="NZ_SNYH01000003.1"/>
</dbReference>